<evidence type="ECO:0000313" key="3">
    <source>
        <dbReference type="Proteomes" id="UP000024635"/>
    </source>
</evidence>
<evidence type="ECO:0000313" key="2">
    <source>
        <dbReference type="EMBL" id="EYC22241.1"/>
    </source>
</evidence>
<evidence type="ECO:0000256" key="1">
    <source>
        <dbReference type="SAM" id="Phobius"/>
    </source>
</evidence>
<name>A0A016V4Q7_9BILA</name>
<organism evidence="2 3">
    <name type="scientific">Ancylostoma ceylanicum</name>
    <dbReference type="NCBI Taxonomy" id="53326"/>
    <lineage>
        <taxon>Eukaryota</taxon>
        <taxon>Metazoa</taxon>
        <taxon>Ecdysozoa</taxon>
        <taxon>Nematoda</taxon>
        <taxon>Chromadorea</taxon>
        <taxon>Rhabditida</taxon>
        <taxon>Rhabditina</taxon>
        <taxon>Rhabditomorpha</taxon>
        <taxon>Strongyloidea</taxon>
        <taxon>Ancylostomatidae</taxon>
        <taxon>Ancylostomatinae</taxon>
        <taxon>Ancylostoma</taxon>
    </lineage>
</organism>
<keyword evidence="3" id="KW-1185">Reference proteome</keyword>
<sequence>MNFRATTTEEPINVPRHQMSCPAAEIPNFGAVVFPCASPAFLLRKFRGAFFLCVSLPVNLFLLLFFRRQFYSAAEFPKGLYSAAEFPAVCLSIHGRLTYYA</sequence>
<reference evidence="3" key="1">
    <citation type="journal article" date="2015" name="Nat. Genet.">
        <title>The genome and transcriptome of the zoonotic hookworm Ancylostoma ceylanicum identify infection-specific gene families.</title>
        <authorList>
            <person name="Schwarz E.M."/>
            <person name="Hu Y."/>
            <person name="Antoshechkin I."/>
            <person name="Miller M.M."/>
            <person name="Sternberg P.W."/>
            <person name="Aroian R.V."/>
        </authorList>
    </citation>
    <scope>NUCLEOTIDE SEQUENCE</scope>
    <source>
        <strain evidence="3">HY135</strain>
    </source>
</reference>
<keyword evidence="1" id="KW-1133">Transmembrane helix</keyword>
<protein>
    <submittedName>
        <fullName evidence="2">Uncharacterized protein</fullName>
    </submittedName>
</protein>
<feature type="transmembrane region" description="Helical" evidence="1">
    <location>
        <begin position="48"/>
        <end position="66"/>
    </location>
</feature>
<proteinExistence type="predicted"/>
<dbReference type="Proteomes" id="UP000024635">
    <property type="component" value="Unassembled WGS sequence"/>
</dbReference>
<keyword evidence="1" id="KW-0812">Transmembrane</keyword>
<dbReference type="EMBL" id="JARK01001353">
    <property type="protein sequence ID" value="EYC22241.1"/>
    <property type="molecule type" value="Genomic_DNA"/>
</dbReference>
<accession>A0A016V4Q7</accession>
<gene>
    <name evidence="2" type="primary">Acey_s0017.g3235</name>
    <name evidence="2" type="ORF">Y032_0017g3235</name>
</gene>
<dbReference type="AlphaFoldDB" id="A0A016V4Q7"/>
<comment type="caution">
    <text evidence="2">The sequence shown here is derived from an EMBL/GenBank/DDBJ whole genome shotgun (WGS) entry which is preliminary data.</text>
</comment>
<keyword evidence="1" id="KW-0472">Membrane</keyword>